<accession>A0A2H4IAT5</accession>
<keyword evidence="2" id="KW-1185">Reference proteome</keyword>
<sequence length="202" mass="22334">MIVRIIDGDIGATYVAEQLQAAGIECTVHSPNNPRARARYAPYPSMSISLDQLLIERHIGDVLGTYRGIFLISSYAGSLIANSMIDLCGQSNNIITCDKLDCGNVPVAATKLSVNIYQKQRKLARIARRVPHYESDHEFIIADNTVQALSYPELVQKEDIELNNKPKFLSSPSLIVAAKRLGIKSNTYHNYAGLVKEFLAAR</sequence>
<proteinExistence type="predicted"/>
<organism evidence="1 2">
    <name type="scientific">Erwinia phage vB_EamM_Y3</name>
    <dbReference type="NCBI Taxonomy" id="1983553"/>
    <lineage>
        <taxon>Viruses</taxon>
        <taxon>Duplodnaviria</taxon>
        <taxon>Heunggongvirae</taxon>
        <taxon>Uroviricota</taxon>
        <taxon>Caudoviricetes</taxon>
        <taxon>Sasquatchvirus</taxon>
        <taxon>Sasquatchvirus Y3</taxon>
    </lineage>
</organism>
<reference evidence="1 2" key="1">
    <citation type="submission" date="2017-04" db="EMBL/GenBank/DDBJ databases">
        <authorList>
            <person name="Afonso C.L."/>
            <person name="Miller P.J."/>
            <person name="Scott M.A."/>
            <person name="Spackman E."/>
            <person name="Goraichik I."/>
            <person name="Dimitrov K.M."/>
            <person name="Suarez D.L."/>
            <person name="Swayne D.E."/>
        </authorList>
    </citation>
    <scope>NUCLEOTIDE SEQUENCE [LARGE SCALE GENOMIC DNA]</scope>
</reference>
<evidence type="ECO:0000313" key="1">
    <source>
        <dbReference type="EMBL" id="ARW58661.1"/>
    </source>
</evidence>
<dbReference type="Proteomes" id="UP000240568">
    <property type="component" value="Segment"/>
</dbReference>
<evidence type="ECO:0000313" key="2">
    <source>
        <dbReference type="Proteomes" id="UP000240568"/>
    </source>
</evidence>
<gene>
    <name evidence="1" type="ORF">Y3_021</name>
</gene>
<protein>
    <submittedName>
        <fullName evidence="1">Uncharacterized protein</fullName>
    </submittedName>
</protein>
<dbReference type="EMBL" id="KY984068">
    <property type="protein sequence ID" value="ARW58661.1"/>
    <property type="molecule type" value="Genomic_DNA"/>
</dbReference>
<name>A0A2H4IAT5_9CAUD</name>